<comment type="caution">
    <text evidence="4">The sequence shown here is derived from an EMBL/GenBank/DDBJ whole genome shotgun (WGS) entry which is preliminary data.</text>
</comment>
<gene>
    <name evidence="4" type="ORF">ACFPIJ_10635</name>
</gene>
<dbReference type="PANTHER" id="PTHR43685:SF3">
    <property type="entry name" value="SLR2126 PROTEIN"/>
    <property type="match status" value="1"/>
</dbReference>
<feature type="domain" description="Galactosyltransferase C-terminal" evidence="3">
    <location>
        <begin position="176"/>
        <end position="224"/>
    </location>
</feature>
<feature type="domain" description="Glycosyltransferase 2-like" evidence="2">
    <location>
        <begin position="8"/>
        <end position="114"/>
    </location>
</feature>
<dbReference type="PANTHER" id="PTHR43685">
    <property type="entry name" value="GLYCOSYLTRANSFERASE"/>
    <property type="match status" value="1"/>
</dbReference>
<evidence type="ECO:0000313" key="5">
    <source>
        <dbReference type="Proteomes" id="UP001595912"/>
    </source>
</evidence>
<dbReference type="EMBL" id="JBHSIU010000011">
    <property type="protein sequence ID" value="MFC4998289.1"/>
    <property type="molecule type" value="Genomic_DNA"/>
</dbReference>
<keyword evidence="5" id="KW-1185">Reference proteome</keyword>
<reference evidence="5" key="1">
    <citation type="journal article" date="2019" name="Int. J. Syst. Evol. Microbiol.">
        <title>The Global Catalogue of Microorganisms (GCM) 10K type strain sequencing project: providing services to taxonomists for standard genome sequencing and annotation.</title>
        <authorList>
            <consortium name="The Broad Institute Genomics Platform"/>
            <consortium name="The Broad Institute Genome Sequencing Center for Infectious Disease"/>
            <person name="Wu L."/>
            <person name="Ma J."/>
        </authorList>
    </citation>
    <scope>NUCLEOTIDE SEQUENCE [LARGE SCALE GENOMIC DNA]</scope>
    <source>
        <strain evidence="5">CGMCC 4.7152</strain>
    </source>
</reference>
<dbReference type="Proteomes" id="UP001595912">
    <property type="component" value="Unassembled WGS sequence"/>
</dbReference>
<dbReference type="InterPro" id="IPR001173">
    <property type="entry name" value="Glyco_trans_2-like"/>
</dbReference>
<dbReference type="InterPro" id="IPR027791">
    <property type="entry name" value="Galactosyl_T_C"/>
</dbReference>
<dbReference type="InterPro" id="IPR029044">
    <property type="entry name" value="Nucleotide-diphossugar_trans"/>
</dbReference>
<dbReference type="InterPro" id="IPR050834">
    <property type="entry name" value="Glycosyltransf_2"/>
</dbReference>
<evidence type="ECO:0000256" key="1">
    <source>
        <dbReference type="ARBA" id="ARBA00022679"/>
    </source>
</evidence>
<evidence type="ECO:0000313" key="4">
    <source>
        <dbReference type="EMBL" id="MFC4998289.1"/>
    </source>
</evidence>
<dbReference type="GO" id="GO:0016757">
    <property type="term" value="F:glycosyltransferase activity"/>
    <property type="evidence" value="ECO:0007669"/>
    <property type="project" value="UniProtKB-KW"/>
</dbReference>
<sequence>MTAPPRCTVIVPTYNRAALLRYTLDSFVRQDMPVDDFEVIVADDGSSDGTDALVAGYADRLRIRYFYQEDEGFRAAQARNLGLRDARGPVSVFVDSGVVLSSRALTAHCAAHEKTAGPAAVIGYVWAAPSTNTPPPGSVDPADPDGTIERLARDRSLPDIRDYYYERYGEQLWTLAAPWLVFWTCNVSVNTAQARAVGMFDEAYRSWGGEDVDLAYRLHRAGARFLLSRDAAAVHCPHPKEDTRSAKANHHYFAAKYDTPITRLRPDHDNFLIEQIIRDQNLPSCAEYLAARGNG</sequence>
<accession>A0ABV9VR64</accession>
<organism evidence="4 5">
    <name type="scientific">Dactylosporangium cerinum</name>
    <dbReference type="NCBI Taxonomy" id="1434730"/>
    <lineage>
        <taxon>Bacteria</taxon>
        <taxon>Bacillati</taxon>
        <taxon>Actinomycetota</taxon>
        <taxon>Actinomycetes</taxon>
        <taxon>Micromonosporales</taxon>
        <taxon>Micromonosporaceae</taxon>
        <taxon>Dactylosporangium</taxon>
    </lineage>
</organism>
<keyword evidence="1 4" id="KW-0808">Transferase</keyword>
<dbReference type="SUPFAM" id="SSF53448">
    <property type="entry name" value="Nucleotide-diphospho-sugar transferases"/>
    <property type="match status" value="1"/>
</dbReference>
<keyword evidence="4" id="KW-0328">Glycosyltransferase</keyword>
<name>A0ABV9VR64_9ACTN</name>
<evidence type="ECO:0000259" key="3">
    <source>
        <dbReference type="Pfam" id="PF02709"/>
    </source>
</evidence>
<dbReference type="Pfam" id="PF02709">
    <property type="entry name" value="Glyco_transf_7C"/>
    <property type="match status" value="1"/>
</dbReference>
<dbReference type="RefSeq" id="WP_380114544.1">
    <property type="nucleotide sequence ID" value="NZ_JBHSIU010000011.1"/>
</dbReference>
<evidence type="ECO:0000259" key="2">
    <source>
        <dbReference type="Pfam" id="PF00535"/>
    </source>
</evidence>
<dbReference type="EC" id="2.4.-.-" evidence="4"/>
<protein>
    <submittedName>
        <fullName evidence="4">Glycosyltransferase</fullName>
        <ecNumber evidence="4">2.4.-.-</ecNumber>
    </submittedName>
</protein>
<dbReference type="Pfam" id="PF00535">
    <property type="entry name" value="Glycos_transf_2"/>
    <property type="match status" value="1"/>
</dbReference>
<dbReference type="Gene3D" id="3.90.550.10">
    <property type="entry name" value="Spore Coat Polysaccharide Biosynthesis Protein SpsA, Chain A"/>
    <property type="match status" value="1"/>
</dbReference>
<proteinExistence type="predicted"/>